<protein>
    <recommendedName>
        <fullName evidence="3">Flagellar assembly protein FliH/Type III secretion system HrpE domain-containing protein</fullName>
    </recommendedName>
</protein>
<evidence type="ECO:0008006" key="3">
    <source>
        <dbReference type="Google" id="ProtNLM"/>
    </source>
</evidence>
<evidence type="ECO:0000313" key="2">
    <source>
        <dbReference type="Proteomes" id="UP000449846"/>
    </source>
</evidence>
<evidence type="ECO:0000313" key="1">
    <source>
        <dbReference type="EMBL" id="MTH59018.1"/>
    </source>
</evidence>
<dbReference type="RefSeq" id="WP_155038944.1">
    <property type="nucleotide sequence ID" value="NZ_JBHGCD010000002.1"/>
</dbReference>
<reference evidence="1 2" key="1">
    <citation type="submission" date="2019-11" db="EMBL/GenBank/DDBJ databases">
        <authorList>
            <person name="Dong K."/>
        </authorList>
    </citation>
    <scope>NUCLEOTIDE SEQUENCE [LARGE SCALE GENOMIC DNA]</scope>
    <source>
        <strain evidence="1 2">NBRC 112902</strain>
    </source>
</reference>
<accession>A0A844HJ31</accession>
<dbReference type="OrthoDB" id="7773837at2"/>
<dbReference type="EMBL" id="WMIG01000002">
    <property type="protein sequence ID" value="MTH59018.1"/>
    <property type="molecule type" value="Genomic_DNA"/>
</dbReference>
<proteinExistence type="predicted"/>
<gene>
    <name evidence="1" type="ORF">GL300_07310</name>
</gene>
<dbReference type="AlphaFoldDB" id="A0A844HJ31"/>
<dbReference type="Proteomes" id="UP000449846">
    <property type="component" value="Unassembled WGS sequence"/>
</dbReference>
<name>A0A844HJ31_9RHOB</name>
<sequence length="185" mass="20316">MIGPALRLESFARPVVTPRSLTEADLERAWQEGFEQGRQDAHARSIDQLSAQIGRISEQLAQQASEFAQIRQDTLQAMLPVLISIVDQLGPRYGREKLIEQLSQALRVLTEDSSGTTVKITCSSEMAVPVRDCIAQIGSDSILVIESADTGSTVELKGAGGRVLIEPKRMISSIRSIIQEFTHEE</sequence>
<organism evidence="1 2">
    <name type="scientific">Paracoccus litorisediminis</name>
    <dbReference type="NCBI Taxonomy" id="2006130"/>
    <lineage>
        <taxon>Bacteria</taxon>
        <taxon>Pseudomonadati</taxon>
        <taxon>Pseudomonadota</taxon>
        <taxon>Alphaproteobacteria</taxon>
        <taxon>Rhodobacterales</taxon>
        <taxon>Paracoccaceae</taxon>
        <taxon>Paracoccus</taxon>
    </lineage>
</organism>
<keyword evidence="2" id="KW-1185">Reference proteome</keyword>
<comment type="caution">
    <text evidence="1">The sequence shown here is derived from an EMBL/GenBank/DDBJ whole genome shotgun (WGS) entry which is preliminary data.</text>
</comment>